<name>A0A919CZ38_9ACTN</name>
<dbReference type="EMBL" id="BMVG01000001">
    <property type="protein sequence ID" value="GHD98147.1"/>
    <property type="molecule type" value="Genomic_DNA"/>
</dbReference>
<accession>A0A919CZ38</accession>
<dbReference type="InterPro" id="IPR019546">
    <property type="entry name" value="TAT_signal_bac_arc"/>
</dbReference>
<comment type="caution">
    <text evidence="1">The sequence shown here is derived from an EMBL/GenBank/DDBJ whole genome shotgun (WGS) entry which is preliminary data.</text>
</comment>
<dbReference type="NCBIfam" id="TIGR01409">
    <property type="entry name" value="TAT_signal_seq"/>
    <property type="match status" value="1"/>
</dbReference>
<protein>
    <recommendedName>
        <fullName evidence="3">Twin-arginine translocation signal domain-containing protein</fullName>
    </recommendedName>
</protein>
<proteinExistence type="predicted"/>
<gene>
    <name evidence="1" type="ORF">GCM10010339_04160</name>
</gene>
<sequence length="230" mass="23440">MTESAEITGSGSDRRGFMKGAAVTAAAVGAGALVPGSAQAAEAERIAALQPAFPFPLPPVGVDIPCSCYAANVPLQINTGVVNLDFKGGIDVCVRTSNETGLVLEVIGHKVVADTATMTVTIEQSDTTITPLSLLQMNPGNPTAIPPVPPFPEMIIKLLFTLTVAPKDGSPPLVLSTDPNNPATLSSGLLKAFPPANQGYTLGGNVPLLDSNGNQAGQLQGFPVTVNQSA</sequence>
<reference evidence="1" key="1">
    <citation type="journal article" date="2014" name="Int. J. Syst. Evol. Microbiol.">
        <title>Complete genome sequence of Corynebacterium casei LMG S-19264T (=DSM 44701T), isolated from a smear-ripened cheese.</title>
        <authorList>
            <consortium name="US DOE Joint Genome Institute (JGI-PGF)"/>
            <person name="Walter F."/>
            <person name="Albersmeier A."/>
            <person name="Kalinowski J."/>
            <person name="Ruckert C."/>
        </authorList>
    </citation>
    <scope>NUCLEOTIDE SEQUENCE</scope>
    <source>
        <strain evidence="1">JCM 4714</strain>
    </source>
</reference>
<dbReference type="InterPro" id="IPR006311">
    <property type="entry name" value="TAT_signal"/>
</dbReference>
<reference evidence="1" key="2">
    <citation type="submission" date="2020-09" db="EMBL/GenBank/DDBJ databases">
        <authorList>
            <person name="Sun Q."/>
            <person name="Ohkuma M."/>
        </authorList>
    </citation>
    <scope>NUCLEOTIDE SEQUENCE</scope>
    <source>
        <strain evidence="1">JCM 4714</strain>
    </source>
</reference>
<evidence type="ECO:0000313" key="1">
    <source>
        <dbReference type="EMBL" id="GHD98147.1"/>
    </source>
</evidence>
<dbReference type="AlphaFoldDB" id="A0A919CZ38"/>
<evidence type="ECO:0000313" key="2">
    <source>
        <dbReference type="Proteomes" id="UP000655443"/>
    </source>
</evidence>
<dbReference type="RefSeq" id="WP_189947899.1">
    <property type="nucleotide sequence ID" value="NZ_BMVG01000001.1"/>
</dbReference>
<dbReference type="PROSITE" id="PS51318">
    <property type="entry name" value="TAT"/>
    <property type="match status" value="1"/>
</dbReference>
<dbReference type="Proteomes" id="UP000655443">
    <property type="component" value="Unassembled WGS sequence"/>
</dbReference>
<keyword evidence="2" id="KW-1185">Reference proteome</keyword>
<organism evidence="1 2">
    <name type="scientific">Streptomyces alanosinicus</name>
    <dbReference type="NCBI Taxonomy" id="68171"/>
    <lineage>
        <taxon>Bacteria</taxon>
        <taxon>Bacillati</taxon>
        <taxon>Actinomycetota</taxon>
        <taxon>Actinomycetes</taxon>
        <taxon>Kitasatosporales</taxon>
        <taxon>Streptomycetaceae</taxon>
        <taxon>Streptomyces</taxon>
    </lineage>
</organism>
<evidence type="ECO:0008006" key="3">
    <source>
        <dbReference type="Google" id="ProtNLM"/>
    </source>
</evidence>